<evidence type="ECO:0000313" key="1">
    <source>
        <dbReference type="EMBL" id="NEK58344.1"/>
    </source>
</evidence>
<dbReference type="SUPFAM" id="SSF55781">
    <property type="entry name" value="GAF domain-like"/>
    <property type="match status" value="1"/>
</dbReference>
<comment type="caution">
    <text evidence="1">The sequence shown here is derived from an EMBL/GenBank/DDBJ whole genome shotgun (WGS) entry which is preliminary data.</text>
</comment>
<protein>
    <recommendedName>
        <fullName evidence="3">ANTAR domain-containing protein</fullName>
    </recommendedName>
</protein>
<dbReference type="EMBL" id="JAAGWF010000010">
    <property type="protein sequence ID" value="NEK58344.1"/>
    <property type="molecule type" value="Genomic_DNA"/>
</dbReference>
<dbReference type="Proteomes" id="UP000470246">
    <property type="component" value="Unassembled WGS sequence"/>
</dbReference>
<dbReference type="AlphaFoldDB" id="A0A7K3W2C8"/>
<sequence>MVGMTAVERFDRAMHDSPTELTPPALLPARLARACAVALGVDGAALSLHVGALQTPIGSSDATTAHAERLQFTLGDGPCLRAHDDGATIAFDPDDLERNWPALWAAISTDTPYRAVLSVPLPPPLGPLVVLDLYVREPSALTRLDPGPVREVARCTTEELALTVTGPDFPDDGSGWLDGPDARRRAQVWQAMGLVGVEYDLDGPDAIAVMQAAALASGRVVDDVAEDIVGGRLAPGDLWEDRVAGDEAG</sequence>
<reference evidence="1 2" key="1">
    <citation type="submission" date="2020-02" db="EMBL/GenBank/DDBJ databases">
        <title>Geodermatophilus sabuli CPCC 205279 I12A-02694.</title>
        <authorList>
            <person name="Jiang Z."/>
        </authorList>
    </citation>
    <scope>NUCLEOTIDE SEQUENCE [LARGE SCALE GENOMIC DNA]</scope>
    <source>
        <strain evidence="1 2">I12A-02694</strain>
    </source>
</reference>
<keyword evidence="2" id="KW-1185">Reference proteome</keyword>
<gene>
    <name evidence="1" type="ORF">GCU56_10720</name>
</gene>
<organism evidence="1 2">
    <name type="scientific">Geodermatophilus sabuli</name>
    <dbReference type="NCBI Taxonomy" id="1564158"/>
    <lineage>
        <taxon>Bacteria</taxon>
        <taxon>Bacillati</taxon>
        <taxon>Actinomycetota</taxon>
        <taxon>Actinomycetes</taxon>
        <taxon>Geodermatophilales</taxon>
        <taxon>Geodermatophilaceae</taxon>
        <taxon>Geodermatophilus</taxon>
    </lineage>
</organism>
<evidence type="ECO:0000313" key="2">
    <source>
        <dbReference type="Proteomes" id="UP000470246"/>
    </source>
</evidence>
<evidence type="ECO:0008006" key="3">
    <source>
        <dbReference type="Google" id="ProtNLM"/>
    </source>
</evidence>
<accession>A0A7K3W2C8</accession>
<name>A0A7K3W2C8_9ACTN</name>
<proteinExistence type="predicted"/>